<keyword evidence="7" id="KW-1185">Reference proteome</keyword>
<dbReference type="InterPro" id="IPR050263">
    <property type="entry name" value="Bact_Fimbrial_Adh_Pro"/>
</dbReference>
<dbReference type="RefSeq" id="WP_256575447.1">
    <property type="nucleotide sequence ID" value="NZ_CAJFCM010000001.1"/>
</dbReference>
<accession>A0ABU6BZK3</accession>
<feature type="domain" description="Fimbrial-type adhesion" evidence="5">
    <location>
        <begin position="3"/>
        <end position="142"/>
    </location>
</feature>
<organism evidence="6 7">
    <name type="scientific">Pseudomonas paracarnis</name>
    <dbReference type="NCBI Taxonomy" id="2750625"/>
    <lineage>
        <taxon>Bacteria</taxon>
        <taxon>Pseudomonadati</taxon>
        <taxon>Pseudomonadota</taxon>
        <taxon>Gammaproteobacteria</taxon>
        <taxon>Pseudomonadales</taxon>
        <taxon>Pseudomonadaceae</taxon>
        <taxon>Pseudomonas</taxon>
    </lineage>
</organism>
<comment type="similarity">
    <text evidence="2">Belongs to the fimbrial protein family.</text>
</comment>
<evidence type="ECO:0000256" key="2">
    <source>
        <dbReference type="ARBA" id="ARBA00006671"/>
    </source>
</evidence>
<dbReference type="SUPFAM" id="SSF49401">
    <property type="entry name" value="Bacterial adhesins"/>
    <property type="match status" value="1"/>
</dbReference>
<dbReference type="Gene3D" id="2.60.40.1090">
    <property type="entry name" value="Fimbrial-type adhesion domain"/>
    <property type="match status" value="1"/>
</dbReference>
<sequence>MPPACQTANINASMGQHRLSDFPKDGAPSNKAIPFNIKVYNCPAGINKVMYSLVPTSSSASLNDNQGIIKLNPGSTAMGVGLQITDDSMVPVLLNTSLPLKDYSSAGGNFTVALNARYFKIAGGSGITPGAANTEMTFVMSYL</sequence>
<evidence type="ECO:0000313" key="6">
    <source>
        <dbReference type="EMBL" id="MEB3785126.1"/>
    </source>
</evidence>
<dbReference type="PANTHER" id="PTHR33420:SF12">
    <property type="entry name" value="FIMBRIN-LIKE PROTEIN FIMI-RELATED"/>
    <property type="match status" value="1"/>
</dbReference>
<keyword evidence="3" id="KW-0732">Signal</keyword>
<evidence type="ECO:0000313" key="7">
    <source>
        <dbReference type="Proteomes" id="UP001336015"/>
    </source>
</evidence>
<comment type="caution">
    <text evidence="6">The sequence shown here is derived from an EMBL/GenBank/DDBJ whole genome shotgun (WGS) entry which is preliminary data.</text>
</comment>
<proteinExistence type="inferred from homology"/>
<evidence type="ECO:0000256" key="1">
    <source>
        <dbReference type="ARBA" id="ARBA00004561"/>
    </source>
</evidence>
<evidence type="ECO:0000256" key="3">
    <source>
        <dbReference type="ARBA" id="ARBA00022729"/>
    </source>
</evidence>
<gene>
    <name evidence="6" type="ORF">LLW09_21600</name>
</gene>
<protein>
    <submittedName>
        <fullName evidence="6">Type 1 fimbrial protein</fullName>
    </submittedName>
</protein>
<dbReference type="Pfam" id="PF00419">
    <property type="entry name" value="Fimbrial"/>
    <property type="match status" value="1"/>
</dbReference>
<dbReference type="InterPro" id="IPR000259">
    <property type="entry name" value="Adhesion_dom_fimbrial"/>
</dbReference>
<comment type="subcellular location">
    <subcellularLocation>
        <location evidence="1">Fimbrium</location>
    </subcellularLocation>
</comment>
<dbReference type="InterPro" id="IPR008966">
    <property type="entry name" value="Adhesion_dom_sf"/>
</dbReference>
<dbReference type="PANTHER" id="PTHR33420">
    <property type="entry name" value="FIMBRIAL SUBUNIT ELFA-RELATED"/>
    <property type="match status" value="1"/>
</dbReference>
<evidence type="ECO:0000259" key="5">
    <source>
        <dbReference type="Pfam" id="PF00419"/>
    </source>
</evidence>
<dbReference type="EMBL" id="JAJGWQ010000018">
    <property type="protein sequence ID" value="MEB3785126.1"/>
    <property type="molecule type" value="Genomic_DNA"/>
</dbReference>
<name>A0ABU6BZK3_9PSED</name>
<keyword evidence="4" id="KW-0281">Fimbrium</keyword>
<evidence type="ECO:0000256" key="4">
    <source>
        <dbReference type="ARBA" id="ARBA00023263"/>
    </source>
</evidence>
<reference evidence="6 7" key="1">
    <citation type="journal article" date="2023" name="Int J Dairy Technol">
        <title>Genome based analysis of Pseudomonas paracarnis RQ057, a strain responsible for blue discoloration spoilage in processed cheese.</title>
        <authorList>
            <person name="Rodrigues Rd.S."/>
            <person name="Machado S.G."/>
            <person name="de Carvalho A.F."/>
            <person name="Nero L.A."/>
        </authorList>
    </citation>
    <scope>NUCLEOTIDE SEQUENCE [LARGE SCALE GENOMIC DNA]</scope>
    <source>
        <strain evidence="6 7">RQ057</strain>
    </source>
</reference>
<dbReference type="InterPro" id="IPR036937">
    <property type="entry name" value="Adhesion_dom_fimbrial_sf"/>
</dbReference>
<dbReference type="Proteomes" id="UP001336015">
    <property type="component" value="Unassembled WGS sequence"/>
</dbReference>